<dbReference type="HAMAP" id="MF_00220_B">
    <property type="entry name" value="PyrC_classI_B"/>
    <property type="match status" value="1"/>
</dbReference>
<accession>A0A388T8X7</accession>
<dbReference type="GO" id="GO:0044205">
    <property type="term" value="P:'de novo' UMP biosynthetic process"/>
    <property type="evidence" value="ECO:0007669"/>
    <property type="project" value="UniProtKB-UniRule"/>
</dbReference>
<proteinExistence type="inferred from homology"/>
<evidence type="ECO:0000259" key="9">
    <source>
        <dbReference type="Pfam" id="PF12890"/>
    </source>
</evidence>
<dbReference type="GO" id="GO:0006145">
    <property type="term" value="P:purine nucleobase catabolic process"/>
    <property type="evidence" value="ECO:0007669"/>
    <property type="project" value="TreeGrafter"/>
</dbReference>
<evidence type="ECO:0000256" key="6">
    <source>
        <dbReference type="ARBA" id="ARBA00022975"/>
    </source>
</evidence>
<protein>
    <recommendedName>
        <fullName evidence="7">Dihydroorotase</fullName>
        <shortName evidence="7">DHOase</shortName>
        <ecNumber evidence="7">3.5.2.3</ecNumber>
    </recommendedName>
</protein>
<dbReference type="GO" id="GO:0008270">
    <property type="term" value="F:zinc ion binding"/>
    <property type="evidence" value="ECO:0007669"/>
    <property type="project" value="UniProtKB-UniRule"/>
</dbReference>
<dbReference type="SUPFAM" id="SSF51338">
    <property type="entry name" value="Composite domain of metallo-dependent hydrolases"/>
    <property type="match status" value="1"/>
</dbReference>
<evidence type="ECO:0000256" key="4">
    <source>
        <dbReference type="ARBA" id="ARBA00022801"/>
    </source>
</evidence>
<feature type="binding site" evidence="7">
    <location>
        <position position="232"/>
    </location>
    <ligand>
        <name>Zn(2+)</name>
        <dbReference type="ChEBI" id="CHEBI:29105"/>
        <label>2</label>
    </ligand>
</feature>
<gene>
    <name evidence="7 10" type="primary">pyrC</name>
    <name evidence="10" type="ORF">NO1_0517</name>
</gene>
<feature type="binding site" evidence="7">
    <location>
        <position position="95"/>
    </location>
    <ligand>
        <name>substrate</name>
    </ligand>
</feature>
<dbReference type="EMBL" id="BGZN01000006">
    <property type="protein sequence ID" value="GBR73068.1"/>
    <property type="molecule type" value="Genomic_DNA"/>
</dbReference>
<feature type="binding site" evidence="7">
    <location>
        <position position="309"/>
    </location>
    <ligand>
        <name>substrate</name>
    </ligand>
</feature>
<feature type="binding site" evidence="7">
    <location>
        <begin position="323"/>
        <end position="324"/>
    </location>
    <ligand>
        <name>substrate</name>
    </ligand>
</feature>
<dbReference type="InterPro" id="IPR024403">
    <property type="entry name" value="DHOase_cat"/>
</dbReference>
<evidence type="ECO:0000256" key="2">
    <source>
        <dbReference type="ARBA" id="ARBA00010286"/>
    </source>
</evidence>
<evidence type="ECO:0000313" key="11">
    <source>
        <dbReference type="Proteomes" id="UP000269352"/>
    </source>
</evidence>
<dbReference type="PROSITE" id="PS00483">
    <property type="entry name" value="DIHYDROOROTASE_2"/>
    <property type="match status" value="1"/>
</dbReference>
<feature type="domain" description="Amidohydrolase 3" evidence="8">
    <location>
        <begin position="238"/>
        <end position="420"/>
    </location>
</feature>
<dbReference type="InterPro" id="IPR013108">
    <property type="entry name" value="Amidohydro_3"/>
</dbReference>
<dbReference type="PANTHER" id="PTHR43668">
    <property type="entry name" value="ALLANTOINASE"/>
    <property type="match status" value="1"/>
</dbReference>
<feature type="binding site" evidence="7">
    <location>
        <position position="63"/>
    </location>
    <ligand>
        <name>Zn(2+)</name>
        <dbReference type="ChEBI" id="CHEBI:29105"/>
        <label>1</label>
    </ligand>
</feature>
<feature type="binding site" evidence="7">
    <location>
        <position position="153"/>
    </location>
    <ligand>
        <name>Zn(2+)</name>
        <dbReference type="ChEBI" id="CHEBI:29105"/>
        <label>1</label>
    </ligand>
</feature>
<keyword evidence="11" id="KW-1185">Reference proteome</keyword>
<dbReference type="AlphaFoldDB" id="A0A388T8X7"/>
<evidence type="ECO:0000313" key="10">
    <source>
        <dbReference type="EMBL" id="GBR73068.1"/>
    </source>
</evidence>
<dbReference type="InterPro" id="IPR002195">
    <property type="entry name" value="Dihydroorotase_CS"/>
</dbReference>
<feature type="domain" description="Dihydroorotase catalytic" evidence="9">
    <location>
        <begin position="51"/>
        <end position="237"/>
    </location>
</feature>
<keyword evidence="5 7" id="KW-0862">Zinc</keyword>
<dbReference type="NCBIfam" id="TIGR00857">
    <property type="entry name" value="pyrC_multi"/>
    <property type="match status" value="1"/>
</dbReference>
<dbReference type="SUPFAM" id="SSF51556">
    <property type="entry name" value="Metallo-dependent hydrolases"/>
    <property type="match status" value="1"/>
</dbReference>
<dbReference type="InterPro" id="IPR011059">
    <property type="entry name" value="Metal-dep_hydrolase_composite"/>
</dbReference>
<keyword evidence="6 7" id="KW-0665">Pyrimidine biosynthesis</keyword>
<sequence>MSGLLLKNGTVVDPSQGLHKKLDLLVADGKVAELKENISADGAEVYDLQDKIIAPGLIDMHVHLREPGQEEKETIKTGSKAAAAGGFTSIACMANTDPPADDVSLIKHIQEVARRHGIVNVLPIGACTIGLRGEFITQIGEMQRFGAVAFSDDGQPIANAQVLRKVLEYAGMFNSVVISHCEDKTLTNGGSMNESALSTKLGLPGIPIASETTMVARDIEIAKNFGRIHLAHISAKASLDLVRQAKKLGAPITCETAPHYLLLTEEAVGAYSTNAKMSPPLRQEADRLALLAALQDGTIDIIATDHAPHTLDDKRVEFNLASFGISGLETALPLLYTHLVQTGLLTIDRLVELMSVNPAKIFALDKGTLKIGAAADITVIDTQLTKKVDKTKFYSKGKNTPFDGWELGGWAAMTIVGGQIKYTPEKGVWLKT</sequence>
<feature type="binding site" evidence="7">
    <location>
        <begin position="63"/>
        <end position="65"/>
    </location>
    <ligand>
        <name>substrate</name>
    </ligand>
</feature>
<dbReference type="Pfam" id="PF07969">
    <property type="entry name" value="Amidohydro_3"/>
    <property type="match status" value="1"/>
</dbReference>
<comment type="catalytic activity">
    <reaction evidence="7">
        <text>(S)-dihydroorotate + H2O = N-carbamoyl-L-aspartate + H(+)</text>
        <dbReference type="Rhea" id="RHEA:24296"/>
        <dbReference type="ChEBI" id="CHEBI:15377"/>
        <dbReference type="ChEBI" id="CHEBI:15378"/>
        <dbReference type="ChEBI" id="CHEBI:30864"/>
        <dbReference type="ChEBI" id="CHEBI:32814"/>
        <dbReference type="EC" id="3.5.2.3"/>
    </reaction>
</comment>
<feature type="binding site" evidence="7">
    <location>
        <position position="153"/>
    </location>
    <ligand>
        <name>Zn(2+)</name>
        <dbReference type="ChEBI" id="CHEBI:29105"/>
        <label>2</label>
    </ligand>
</feature>
<dbReference type="Proteomes" id="UP000269352">
    <property type="component" value="Unassembled WGS sequence"/>
</dbReference>
<dbReference type="InterPro" id="IPR050138">
    <property type="entry name" value="DHOase/Allantoinase_Hydrolase"/>
</dbReference>
<feature type="active site" evidence="7">
    <location>
        <position position="305"/>
    </location>
</feature>
<comment type="similarity">
    <text evidence="2 7">Belongs to the metallo-dependent hydrolases superfamily. DHOase family. Class I DHOase subfamily.</text>
</comment>
<feature type="binding site" evidence="7">
    <location>
        <position position="305"/>
    </location>
    <ligand>
        <name>Zn(2+)</name>
        <dbReference type="ChEBI" id="CHEBI:29105"/>
        <label>1</label>
    </ligand>
</feature>
<name>A0A388T8X7_TERA1</name>
<comment type="caution">
    <text evidence="10">The sequence shown here is derived from an EMBL/GenBank/DDBJ whole genome shotgun (WGS) entry which is preliminary data.</text>
</comment>
<organism evidence="10 11">
    <name type="scientific">Termititenax aidoneus</name>
    <dbReference type="NCBI Taxonomy" id="2218524"/>
    <lineage>
        <taxon>Bacteria</taxon>
        <taxon>Bacillati</taxon>
        <taxon>Candidatus Margulisiibacteriota</taxon>
        <taxon>Candidatus Termititenacia</taxon>
        <taxon>Candidatus Termititenacales</taxon>
        <taxon>Candidatus Termititenacaceae</taxon>
        <taxon>Candidatus Termititenax</taxon>
    </lineage>
</organism>
<dbReference type="Gene3D" id="2.30.40.10">
    <property type="entry name" value="Urease, subunit C, domain 1"/>
    <property type="match status" value="1"/>
</dbReference>
<dbReference type="Gene3D" id="3.20.20.140">
    <property type="entry name" value="Metal-dependent hydrolases"/>
    <property type="match status" value="1"/>
</dbReference>
<dbReference type="UniPathway" id="UPA00070">
    <property type="reaction ID" value="UER00117"/>
</dbReference>
<dbReference type="InterPro" id="IPR032466">
    <property type="entry name" value="Metal_Hydrolase"/>
</dbReference>
<dbReference type="Pfam" id="PF12890">
    <property type="entry name" value="DHOase"/>
    <property type="match status" value="1"/>
</dbReference>
<evidence type="ECO:0000256" key="5">
    <source>
        <dbReference type="ARBA" id="ARBA00022833"/>
    </source>
</evidence>
<comment type="caution">
    <text evidence="7">Lacks conserved residue(s) required for the propagation of feature annotation.</text>
</comment>
<dbReference type="GO" id="GO:0004151">
    <property type="term" value="F:dihydroorotase activity"/>
    <property type="evidence" value="ECO:0007669"/>
    <property type="project" value="UniProtKB-UniRule"/>
</dbReference>
<evidence type="ECO:0000259" key="8">
    <source>
        <dbReference type="Pfam" id="PF07969"/>
    </source>
</evidence>
<dbReference type="GO" id="GO:0005737">
    <property type="term" value="C:cytoplasm"/>
    <property type="evidence" value="ECO:0007669"/>
    <property type="project" value="TreeGrafter"/>
</dbReference>
<comment type="pathway">
    <text evidence="7">Pyrimidine metabolism; UMP biosynthesis via de novo pathway; (S)-dihydroorotate from bicarbonate: step 3/3.</text>
</comment>
<dbReference type="InterPro" id="IPR004722">
    <property type="entry name" value="DHOase"/>
</dbReference>
<evidence type="ECO:0000256" key="7">
    <source>
        <dbReference type="HAMAP-Rule" id="MF_00220"/>
    </source>
</evidence>
<comment type="cofactor">
    <cofactor evidence="7">
        <name>Zn(2+)</name>
        <dbReference type="ChEBI" id="CHEBI:29105"/>
    </cofactor>
    <text evidence="7">Binds 2 Zn(2+) ions per subunit.</text>
</comment>
<evidence type="ECO:0000256" key="1">
    <source>
        <dbReference type="ARBA" id="ARBA00002368"/>
    </source>
</evidence>
<feature type="binding site" evidence="7">
    <location>
        <position position="180"/>
    </location>
    <ligand>
        <name>Zn(2+)</name>
        <dbReference type="ChEBI" id="CHEBI:29105"/>
        <label>2</label>
    </ligand>
</feature>
<dbReference type="EC" id="3.5.2.3" evidence="7"/>
<dbReference type="CDD" id="cd01317">
    <property type="entry name" value="DHOase_IIa"/>
    <property type="match status" value="1"/>
</dbReference>
<keyword evidence="4 7" id="KW-0378">Hydrolase</keyword>
<reference evidence="10 11" key="1">
    <citation type="journal article" date="2019" name="ISME J.">
        <title>Genome analyses of uncultured TG2/ZB3 bacteria in 'Margulisbacteria' specifically attached to ectosymbiotic spirochetes of protists in the termite gut.</title>
        <authorList>
            <person name="Utami Y.D."/>
            <person name="Kuwahara H."/>
            <person name="Igai K."/>
            <person name="Murakami T."/>
            <person name="Sugaya K."/>
            <person name="Morikawa T."/>
            <person name="Nagura Y."/>
            <person name="Yuki M."/>
            <person name="Deevong P."/>
            <person name="Inoue T."/>
            <person name="Kihara K."/>
            <person name="Lo N."/>
            <person name="Yamada A."/>
            <person name="Ohkuma M."/>
            <person name="Hongoh Y."/>
        </authorList>
    </citation>
    <scope>NUCLEOTIDE SEQUENCE [LARGE SCALE GENOMIC DNA]</scope>
    <source>
        <strain evidence="10">NkOx7-01</strain>
    </source>
</reference>
<dbReference type="GO" id="GO:0004038">
    <property type="term" value="F:allantoinase activity"/>
    <property type="evidence" value="ECO:0007669"/>
    <property type="project" value="TreeGrafter"/>
</dbReference>
<evidence type="ECO:0000256" key="3">
    <source>
        <dbReference type="ARBA" id="ARBA00022723"/>
    </source>
</evidence>
<feature type="binding site" evidence="7">
    <location>
        <position position="61"/>
    </location>
    <ligand>
        <name>Zn(2+)</name>
        <dbReference type="ChEBI" id="CHEBI:29105"/>
        <label>1</label>
    </ligand>
</feature>
<keyword evidence="3 7" id="KW-0479">Metal-binding</keyword>
<comment type="function">
    <text evidence="1 7">Catalyzes the reversible cyclization of carbamoyl aspartate to dihydroorotate.</text>
</comment>
<dbReference type="PANTHER" id="PTHR43668:SF2">
    <property type="entry name" value="ALLANTOINASE"/>
    <property type="match status" value="1"/>
</dbReference>
<dbReference type="PROSITE" id="PS00482">
    <property type="entry name" value="DIHYDROOROTASE_1"/>
    <property type="match status" value="1"/>
</dbReference>